<feature type="region of interest" description="Disordered" evidence="1">
    <location>
        <begin position="28"/>
        <end position="51"/>
    </location>
</feature>
<proteinExistence type="predicted"/>
<comment type="caution">
    <text evidence="3">The sequence shown here is derived from an EMBL/GenBank/DDBJ whole genome shotgun (WGS) entry which is preliminary data.</text>
</comment>
<dbReference type="Proteomes" id="UP001352223">
    <property type="component" value="Unassembled WGS sequence"/>
</dbReference>
<evidence type="ECO:0000256" key="2">
    <source>
        <dbReference type="SAM" id="SignalP"/>
    </source>
</evidence>
<accession>A0ABU6CM42</accession>
<evidence type="ECO:0000313" key="3">
    <source>
        <dbReference type="EMBL" id="MEB3965524.1"/>
    </source>
</evidence>
<evidence type="ECO:0000256" key="1">
    <source>
        <dbReference type="SAM" id="MobiDB-lite"/>
    </source>
</evidence>
<protein>
    <recommendedName>
        <fullName evidence="5">Lipoprotein</fullName>
    </recommendedName>
</protein>
<feature type="chain" id="PRO_5045451656" description="Lipoprotein" evidence="2">
    <location>
        <begin position="23"/>
        <end position="175"/>
    </location>
</feature>
<dbReference type="EMBL" id="JAOZYB010000330">
    <property type="protein sequence ID" value="MEB3965524.1"/>
    <property type="molecule type" value="Genomic_DNA"/>
</dbReference>
<dbReference type="PROSITE" id="PS51257">
    <property type="entry name" value="PROKAR_LIPOPROTEIN"/>
    <property type="match status" value="1"/>
</dbReference>
<evidence type="ECO:0008006" key="5">
    <source>
        <dbReference type="Google" id="ProtNLM"/>
    </source>
</evidence>
<feature type="compositionally biased region" description="Basic and acidic residues" evidence="1">
    <location>
        <begin position="39"/>
        <end position="51"/>
    </location>
</feature>
<organism evidence="3 4">
    <name type="scientific">Streptomyces kunmingensis</name>
    <dbReference type="NCBI Taxonomy" id="68225"/>
    <lineage>
        <taxon>Bacteria</taxon>
        <taxon>Bacillati</taxon>
        <taxon>Actinomycetota</taxon>
        <taxon>Actinomycetes</taxon>
        <taxon>Kitasatosporales</taxon>
        <taxon>Streptomycetaceae</taxon>
        <taxon>Streptomyces</taxon>
    </lineage>
</organism>
<gene>
    <name evidence="3" type="ORF">OKJ48_35645</name>
</gene>
<feature type="signal peptide" evidence="2">
    <location>
        <begin position="1"/>
        <end position="22"/>
    </location>
</feature>
<reference evidence="3 4" key="1">
    <citation type="submission" date="2022-10" db="EMBL/GenBank/DDBJ databases">
        <authorList>
            <person name="Xie J."/>
            <person name="Shen N."/>
        </authorList>
    </citation>
    <scope>NUCLEOTIDE SEQUENCE [LARGE SCALE GENOMIC DNA]</scope>
    <source>
        <strain evidence="3 4">DSM 41681</strain>
    </source>
</reference>
<keyword evidence="2" id="KW-0732">Signal</keyword>
<dbReference type="RefSeq" id="WP_324773866.1">
    <property type="nucleotide sequence ID" value="NZ_BAAATS010000006.1"/>
</dbReference>
<keyword evidence="4" id="KW-1185">Reference proteome</keyword>
<evidence type="ECO:0000313" key="4">
    <source>
        <dbReference type="Proteomes" id="UP001352223"/>
    </source>
</evidence>
<name>A0ABU6CM42_9ACTN</name>
<sequence length="175" mass="19661">MSWKRRPALAGLTMVLVTVLVACGGGADKGSSAHAGPAKGEDSSAAQREDRPVEIAGVRDSVRHVTRRTTKGTRPHLVKKCATDTRKVKHTRRSKGRTKTWYSTERHQDCKKVRKGTETYTRVVRQERWCVRLDDVNGKPAKDDVWYRVRPATYSEVNEADARAKVTFEPIEQGC</sequence>